<keyword evidence="4" id="KW-1185">Reference proteome</keyword>
<evidence type="ECO:0000256" key="1">
    <source>
        <dbReference type="SAM" id="Phobius"/>
    </source>
</evidence>
<protein>
    <recommendedName>
        <fullName evidence="2">Glycosyltransferase family 18 catalytic domain-containing protein</fullName>
    </recommendedName>
</protein>
<gene>
    <name evidence="3" type="ORF">DFH07DRAFT_395731</name>
</gene>
<evidence type="ECO:0000313" key="4">
    <source>
        <dbReference type="Proteomes" id="UP001215280"/>
    </source>
</evidence>
<evidence type="ECO:0000259" key="2">
    <source>
        <dbReference type="Pfam" id="PF15024"/>
    </source>
</evidence>
<dbReference type="GO" id="GO:0030144">
    <property type="term" value="F:alpha-1,6-mannosylglycoprotein 6-beta-N-acetylglucosaminyltransferase activity"/>
    <property type="evidence" value="ECO:0007669"/>
    <property type="project" value="InterPro"/>
</dbReference>
<comment type="caution">
    <text evidence="3">The sequence shown here is derived from an EMBL/GenBank/DDBJ whole genome shotgun (WGS) entry which is preliminary data.</text>
</comment>
<accession>A0AAD7NJL4</accession>
<sequence length="473" mass="52994">MALPQIGCCQYHPMLLSMGLYTTPFCARTMLLCLAGRYWPPALLSCIFLAVGYVLFAAWSGSWHSPLIDVIFPDVPEALEASEAKASPWQTQTRKALRALFSCIDSGTCKRNQEKVIIVESIYFMTNMAGHIGGEEIWANSTMLAMKNLGYTVLHAQDMVEAAQMYRMVPNLVKMVIVNDWDAFGCWKDASRCARSAQNPAGIPVYKMFSFYFWPFPNHPLGPKWVLSPEPYALEPGVDINTTYLGYSIEHACALTDFVPSASRPHQAWILAKLLAYLAPEKTPWTNEDYDAAAAGTDIEYALGAGLGDGETEPPPELELPGEYVNHGRMEKGVFMRRLARSRVLIGVGNPVVSPTPWDALCLGVPFVNPLDRWDEDDPEDSAKWHGQHAFVSMVGKPYVYNVRRGDHAGFVQAMQEAVTGPIGRYVPDRMRLSAVERRLDEIVDYDWETEERKQAEWCREPCGCHQPCDIPQ</sequence>
<dbReference type="Pfam" id="PF15024">
    <property type="entry name" value="Glyco_transf_18"/>
    <property type="match status" value="1"/>
</dbReference>
<keyword evidence="1" id="KW-1133">Transmembrane helix</keyword>
<dbReference type="EMBL" id="JARJLG010000040">
    <property type="protein sequence ID" value="KAJ7763578.1"/>
    <property type="molecule type" value="Genomic_DNA"/>
</dbReference>
<feature type="domain" description="Glycosyltransferase family 18 catalytic" evidence="2">
    <location>
        <begin position="319"/>
        <end position="444"/>
    </location>
</feature>
<organism evidence="3 4">
    <name type="scientific">Mycena maculata</name>
    <dbReference type="NCBI Taxonomy" id="230809"/>
    <lineage>
        <taxon>Eukaryota</taxon>
        <taxon>Fungi</taxon>
        <taxon>Dikarya</taxon>
        <taxon>Basidiomycota</taxon>
        <taxon>Agaricomycotina</taxon>
        <taxon>Agaricomycetes</taxon>
        <taxon>Agaricomycetidae</taxon>
        <taxon>Agaricales</taxon>
        <taxon>Marasmiineae</taxon>
        <taxon>Mycenaceae</taxon>
        <taxon>Mycena</taxon>
    </lineage>
</organism>
<reference evidence="3" key="1">
    <citation type="submission" date="2023-03" db="EMBL/GenBank/DDBJ databases">
        <title>Massive genome expansion in bonnet fungi (Mycena s.s.) driven by repeated elements and novel gene families across ecological guilds.</title>
        <authorList>
            <consortium name="Lawrence Berkeley National Laboratory"/>
            <person name="Harder C.B."/>
            <person name="Miyauchi S."/>
            <person name="Viragh M."/>
            <person name="Kuo A."/>
            <person name="Thoen E."/>
            <person name="Andreopoulos B."/>
            <person name="Lu D."/>
            <person name="Skrede I."/>
            <person name="Drula E."/>
            <person name="Henrissat B."/>
            <person name="Morin E."/>
            <person name="Kohler A."/>
            <person name="Barry K."/>
            <person name="LaButti K."/>
            <person name="Morin E."/>
            <person name="Salamov A."/>
            <person name="Lipzen A."/>
            <person name="Mereny Z."/>
            <person name="Hegedus B."/>
            <person name="Baldrian P."/>
            <person name="Stursova M."/>
            <person name="Weitz H."/>
            <person name="Taylor A."/>
            <person name="Grigoriev I.V."/>
            <person name="Nagy L.G."/>
            <person name="Martin F."/>
            <person name="Kauserud H."/>
        </authorList>
    </citation>
    <scope>NUCLEOTIDE SEQUENCE</scope>
    <source>
        <strain evidence="3">CBHHK188m</strain>
    </source>
</reference>
<keyword evidence="1" id="KW-0472">Membrane</keyword>
<feature type="transmembrane region" description="Helical" evidence="1">
    <location>
        <begin position="38"/>
        <end position="59"/>
    </location>
</feature>
<keyword evidence="1" id="KW-0812">Transmembrane</keyword>
<dbReference type="AlphaFoldDB" id="A0AAD7NJL4"/>
<evidence type="ECO:0000313" key="3">
    <source>
        <dbReference type="EMBL" id="KAJ7763578.1"/>
    </source>
</evidence>
<proteinExistence type="predicted"/>
<dbReference type="Proteomes" id="UP001215280">
    <property type="component" value="Unassembled WGS sequence"/>
</dbReference>
<name>A0AAD7NJL4_9AGAR</name>
<dbReference type="InterPro" id="IPR026116">
    <property type="entry name" value="GT18_cat"/>
</dbReference>